<dbReference type="HOGENOM" id="CLU_450742_0_0_1"/>
<dbReference type="SUPFAM" id="SSF82171">
    <property type="entry name" value="DPP6 N-terminal domain-like"/>
    <property type="match status" value="1"/>
</dbReference>
<dbReference type="Proteomes" id="UP000008281">
    <property type="component" value="Unassembled WGS sequence"/>
</dbReference>
<evidence type="ECO:0000256" key="1">
    <source>
        <dbReference type="ARBA" id="ARBA00022801"/>
    </source>
</evidence>
<dbReference type="STRING" id="31234.E3NIK1"/>
<dbReference type="PANTHER" id="PTHR42776:SF3">
    <property type="entry name" value="DIPEPTIDYL PEPTIDASE FOUR (IV) FAMILY"/>
    <property type="match status" value="1"/>
</dbReference>
<evidence type="ECO:0000313" key="2">
    <source>
        <dbReference type="EMBL" id="EFO99031.1"/>
    </source>
</evidence>
<evidence type="ECO:0000313" key="3">
    <source>
        <dbReference type="Proteomes" id="UP000008281"/>
    </source>
</evidence>
<accession>E3NIK1</accession>
<dbReference type="OrthoDB" id="5868991at2759"/>
<keyword evidence="3" id="KW-1185">Reference proteome</keyword>
<dbReference type="GO" id="GO:0004252">
    <property type="term" value="F:serine-type endopeptidase activity"/>
    <property type="evidence" value="ECO:0007669"/>
    <property type="project" value="TreeGrafter"/>
</dbReference>
<protein>
    <recommendedName>
        <fullName evidence="4">Peptidase S9 prolyl oligopeptidase catalytic domain-containing protein</fullName>
    </recommendedName>
</protein>
<dbReference type="SUPFAM" id="SSF53474">
    <property type="entry name" value="alpha/beta-Hydrolases"/>
    <property type="match status" value="1"/>
</dbReference>
<dbReference type="OMA" id="SECINDV"/>
<name>E3NIK1_CAERE</name>
<dbReference type="InParanoid" id="E3NIK1"/>
<dbReference type="AlphaFoldDB" id="E3NIK1"/>
<sequence>MAEAAAPENRESWDDTQIQFAFNTILHQHGQFRVNSARIVSPPGYQPKEVSVVWESLDPIECRQYIRTRGLVSKRRAWMPMSYENDKNWKYMTYFMSDDCKFCGFVSESIEMDHKRDVIQIESVKYNKAAFCIYLDSDYLHGPVIITGENCHFKMSGENGGRKLIYFAFPNEEQLKTKNRQDRLFVICIYDFETKGVTVIADENICEETINQIEWTPDGRGVIFHRRTELFWYRFGEQYVNKIYSNIPQPLRISFSPDEKRLAVFLPTSVFCEKSILLFHWPFVKAAVQFQHDVITLGSYKVWSVPDRPWSHGGSNLVFNANCQHHVIAYSLAIDTLSIHKLRFCRPSIVVDVNNDEMLFETVAANSHSRLWISSLSTGIDKTEFSATLLTGKRASDEQMFNFNVKPVDFDNGEYTGILYLPPGQFGSTWMQNSISRLPVCWGTAESHPSNAVVKVLSDHKRLDENYVCLYGYMYGSFVAANVIKRHPNFYKCAAFVHPILDYPYIPENEDEDDEEDQEPLDILDSREITIPTFLVLPKDDDHEDYQKYRQLAAKGVQCFGHSELEDEESHDYIVKILHFFKYPYDAFPRRVDDVQSTVEEAAAKN</sequence>
<organism evidence="3">
    <name type="scientific">Caenorhabditis remanei</name>
    <name type="common">Caenorhabditis vulgaris</name>
    <dbReference type="NCBI Taxonomy" id="31234"/>
    <lineage>
        <taxon>Eukaryota</taxon>
        <taxon>Metazoa</taxon>
        <taxon>Ecdysozoa</taxon>
        <taxon>Nematoda</taxon>
        <taxon>Chromadorea</taxon>
        <taxon>Rhabditida</taxon>
        <taxon>Rhabditina</taxon>
        <taxon>Rhabditomorpha</taxon>
        <taxon>Rhabditoidea</taxon>
        <taxon>Rhabditidae</taxon>
        <taxon>Peloderinae</taxon>
        <taxon>Caenorhabditis</taxon>
    </lineage>
</organism>
<reference evidence="2" key="1">
    <citation type="submission" date="2007-07" db="EMBL/GenBank/DDBJ databases">
        <title>PCAP assembly of the Caenorhabditis remanei genome.</title>
        <authorList>
            <consortium name="The Caenorhabditis remanei Sequencing Consortium"/>
            <person name="Wilson R.K."/>
        </authorList>
    </citation>
    <scope>NUCLEOTIDE SEQUENCE [LARGE SCALE GENOMIC DNA]</scope>
    <source>
        <strain evidence="2">PB4641</strain>
    </source>
</reference>
<dbReference type="eggNOG" id="KOG2100">
    <property type="taxonomic scope" value="Eukaryota"/>
</dbReference>
<dbReference type="InterPro" id="IPR029058">
    <property type="entry name" value="AB_hydrolase_fold"/>
</dbReference>
<dbReference type="EMBL" id="DS268704">
    <property type="protein sequence ID" value="EFO99031.1"/>
    <property type="molecule type" value="Genomic_DNA"/>
</dbReference>
<proteinExistence type="predicted"/>
<dbReference type="PANTHER" id="PTHR42776">
    <property type="entry name" value="SERINE PEPTIDASE S9 FAMILY MEMBER"/>
    <property type="match status" value="1"/>
</dbReference>
<dbReference type="FunCoup" id="E3NIK1">
    <property type="interactions" value="1136"/>
</dbReference>
<gene>
    <name evidence="2" type="ORF">CRE_12329</name>
</gene>
<keyword evidence="1" id="KW-0378">Hydrolase</keyword>
<evidence type="ECO:0008006" key="4">
    <source>
        <dbReference type="Google" id="ProtNLM"/>
    </source>
</evidence>
<dbReference type="Gene3D" id="3.40.50.1820">
    <property type="entry name" value="alpha/beta hydrolase"/>
    <property type="match status" value="1"/>
</dbReference>